<evidence type="ECO:0000256" key="1">
    <source>
        <dbReference type="ARBA" id="ARBA00008455"/>
    </source>
</evidence>
<dbReference type="GO" id="GO:0008234">
    <property type="term" value="F:cysteine-type peptidase activity"/>
    <property type="evidence" value="ECO:0007669"/>
    <property type="project" value="InterPro"/>
</dbReference>
<dbReference type="Pfam" id="PF18560">
    <property type="entry name" value="Lectin_like"/>
    <property type="match status" value="1"/>
</dbReference>
<dbReference type="InterPro" id="IPR040528">
    <property type="entry name" value="Lectin-like"/>
</dbReference>
<reference evidence="4 5" key="1">
    <citation type="journal article" date="2015" name="Microbiome">
        <title>Genomic resolution of linkages in carbon, nitrogen, and sulfur cycling among widespread estuary sediment bacteria.</title>
        <authorList>
            <person name="Baker B.J."/>
            <person name="Lazar C.S."/>
            <person name="Teske A.P."/>
            <person name="Dick G.J."/>
        </authorList>
    </citation>
    <scope>NUCLEOTIDE SEQUENCE [LARGE SCALE GENOMIC DNA]</scope>
    <source>
        <strain evidence="4">SM23_40</strain>
    </source>
</reference>
<dbReference type="SMART" id="SM00645">
    <property type="entry name" value="Pept_C1"/>
    <property type="match status" value="1"/>
</dbReference>
<evidence type="ECO:0000256" key="2">
    <source>
        <dbReference type="SAM" id="MobiDB-lite"/>
    </source>
</evidence>
<dbReference type="Pfam" id="PF00112">
    <property type="entry name" value="Peptidase_C1"/>
    <property type="match status" value="1"/>
</dbReference>
<dbReference type="PROSITE" id="PS50060">
    <property type="entry name" value="MAM_2"/>
    <property type="match status" value="1"/>
</dbReference>
<evidence type="ECO:0000259" key="3">
    <source>
        <dbReference type="PROSITE" id="PS50060"/>
    </source>
</evidence>
<dbReference type="Pfam" id="PF25275">
    <property type="entry name" value="Golvesin_C"/>
    <property type="match status" value="1"/>
</dbReference>
<organism evidence="4 5">
    <name type="scientific">candidate division TA06 bacterium SM23_40</name>
    <dbReference type="NCBI Taxonomy" id="1703774"/>
    <lineage>
        <taxon>Bacteria</taxon>
        <taxon>Bacteria division TA06</taxon>
    </lineage>
</organism>
<protein>
    <recommendedName>
        <fullName evidence="3">MAM domain-containing protein</fullName>
    </recommendedName>
</protein>
<evidence type="ECO:0000313" key="5">
    <source>
        <dbReference type="Proteomes" id="UP000051717"/>
    </source>
</evidence>
<dbReference type="InterPro" id="IPR033803">
    <property type="entry name" value="CBD-like_Golvesin-Xly"/>
</dbReference>
<dbReference type="Proteomes" id="UP000051717">
    <property type="component" value="Unassembled WGS sequence"/>
</dbReference>
<dbReference type="InterPro" id="IPR000668">
    <property type="entry name" value="Peptidase_C1A_C"/>
</dbReference>
<feature type="domain" description="MAM" evidence="3">
    <location>
        <begin position="569"/>
        <end position="743"/>
    </location>
</feature>
<dbReference type="InterPro" id="IPR013128">
    <property type="entry name" value="Peptidase_C1A"/>
</dbReference>
<feature type="region of interest" description="Disordered" evidence="2">
    <location>
        <begin position="28"/>
        <end position="49"/>
    </location>
</feature>
<dbReference type="AlphaFoldDB" id="A0A0S8G825"/>
<dbReference type="InterPro" id="IPR000998">
    <property type="entry name" value="MAM_dom"/>
</dbReference>
<dbReference type="PATRIC" id="fig|1703774.3.peg.2295"/>
<comment type="similarity">
    <text evidence="1">Belongs to the peptidase C1 family.</text>
</comment>
<sequence>MSRDGMVAGILIGTLVVLMAGLCGSAGGTSSAVGEPEQGFEPPGPIKDPPAYFDLRDVGGENYVTSVKTQQGGTCWTHGVMGAIEGNLLMTGAWEAAGEEGEPNLAEYHLDWWNGFNTFNNDDDPGGGGLEVHMGGDYLVSSAYLTRSEGAVREIDGQSYATPPDRWLPSFHYYYVRDIEWFVAGPDLSNIDTIKNKIMAEGVLGTSMCYDNAFMSNYIHYQPPSSTLDPNHAIAIVGWDDTKVTQAPYPGAWICKNSWGIDWGLDGYFWISYYDKYCCQHPEMGAISFQNVEPLGYDRIYYHDYHGWRDTLEDYTEAFNAFVAEGDELLNGVSFYVAADSVDYTVKVYDRYESGELLDELASKSGTTGYTGFHTIDLDTTVPLTEGDDFYIYLQLSAGGHPYDRTSDVPVLLGAKYRVIVESASEPGQSYYRDGSHWLDLYDLNDTANFCIKGLVAPPLRFRYPDGLPEYVEPGNPVTITVQIEEVADTYVSGTGLIHYRYDAGEFLTSYLVHQGGDLYEATLPAPSCTDTPEFYFSAAAAIAGVVYDPPDAPTTTYAALVGWLARVFHDNFEEDLGWTVENDPYLTDGAWERGVPAGGGERGDPPTDYDGSGKCYLTDNQYGNSDVDGGITWLISPTLDLSMGLDAEIEYALWYTNYFGSAPNADYFKVYVSNNNGAEWILADTFGPHTFPGWYVHSFMVGDFVTPTDQVKVRFEASDLAEPSVVEAGIDAFSASVHMCDAFIVDNAEPEFLVLAGNWNTGTHANAHEGNARFTGPGTGSKRAGWRVDTAVVPGVYDVYVWKFEHQYLNQMATNAHYKVRDRNGVSGWILIDQSTPGNEWVYLGTFEFDNSSSQGILITDNANGHVIADAVKLSYVEPY</sequence>
<dbReference type="Gene3D" id="2.60.120.200">
    <property type="match status" value="1"/>
</dbReference>
<gene>
    <name evidence="4" type="ORF">AMJ82_06160</name>
</gene>
<proteinExistence type="inferred from homology"/>
<dbReference type="InterPro" id="IPR038765">
    <property type="entry name" value="Papain-like_cys_pep_sf"/>
</dbReference>
<dbReference type="GO" id="GO:0006508">
    <property type="term" value="P:proteolysis"/>
    <property type="evidence" value="ECO:0007669"/>
    <property type="project" value="InterPro"/>
</dbReference>
<dbReference type="SUPFAM" id="SSF54001">
    <property type="entry name" value="Cysteine proteinases"/>
    <property type="match status" value="1"/>
</dbReference>
<comment type="caution">
    <text evidence="4">The sequence shown here is derived from an EMBL/GenBank/DDBJ whole genome shotgun (WGS) entry which is preliminary data.</text>
</comment>
<dbReference type="CDD" id="cd02619">
    <property type="entry name" value="Peptidase_C1"/>
    <property type="match status" value="1"/>
</dbReference>
<evidence type="ECO:0000313" key="4">
    <source>
        <dbReference type="EMBL" id="KPK69192.1"/>
    </source>
</evidence>
<dbReference type="Gene3D" id="3.90.70.10">
    <property type="entry name" value="Cysteine proteinases"/>
    <property type="match status" value="1"/>
</dbReference>
<name>A0A0S8G825_UNCT6</name>
<dbReference type="PANTHER" id="PTHR12411">
    <property type="entry name" value="CYSTEINE PROTEASE FAMILY C1-RELATED"/>
    <property type="match status" value="1"/>
</dbReference>
<dbReference type="GO" id="GO:0016020">
    <property type="term" value="C:membrane"/>
    <property type="evidence" value="ECO:0007669"/>
    <property type="project" value="InterPro"/>
</dbReference>
<dbReference type="EMBL" id="LJUI01000044">
    <property type="protein sequence ID" value="KPK69192.1"/>
    <property type="molecule type" value="Genomic_DNA"/>
</dbReference>
<accession>A0A0S8G825</accession>